<dbReference type="InterPro" id="IPR050952">
    <property type="entry name" value="TRIM-NHL_E3_ligases"/>
</dbReference>
<dbReference type="AlphaFoldDB" id="A0A812QNG0"/>
<dbReference type="Pfam" id="PF01436">
    <property type="entry name" value="NHL"/>
    <property type="match status" value="2"/>
</dbReference>
<dbReference type="GO" id="GO:0043161">
    <property type="term" value="P:proteasome-mediated ubiquitin-dependent protein catabolic process"/>
    <property type="evidence" value="ECO:0007669"/>
    <property type="project" value="TreeGrafter"/>
</dbReference>
<dbReference type="InterPro" id="IPR032675">
    <property type="entry name" value="LRR_dom_sf"/>
</dbReference>
<protein>
    <submittedName>
        <fullName evidence="3">Trim71 protein</fullName>
    </submittedName>
</protein>
<name>A0A812QNG0_SYMPI</name>
<dbReference type="PANTHER" id="PTHR24104:SF48">
    <property type="entry name" value="PROTEIN WECH"/>
    <property type="match status" value="1"/>
</dbReference>
<keyword evidence="1" id="KW-0677">Repeat</keyword>
<dbReference type="Gene3D" id="3.80.10.10">
    <property type="entry name" value="Ribonuclease Inhibitor"/>
    <property type="match status" value="1"/>
</dbReference>
<dbReference type="GO" id="GO:0061630">
    <property type="term" value="F:ubiquitin protein ligase activity"/>
    <property type="evidence" value="ECO:0007669"/>
    <property type="project" value="TreeGrafter"/>
</dbReference>
<gene>
    <name evidence="3" type="primary">Trim71</name>
    <name evidence="3" type="ORF">SPIL2461_LOCUS9730</name>
</gene>
<proteinExistence type="predicted"/>
<dbReference type="InterPro" id="IPR011042">
    <property type="entry name" value="6-blade_b-propeller_TolB-like"/>
</dbReference>
<dbReference type="Gene3D" id="2.120.10.30">
    <property type="entry name" value="TolB, C-terminal domain"/>
    <property type="match status" value="3"/>
</dbReference>
<dbReference type="OrthoDB" id="423308at2759"/>
<evidence type="ECO:0000256" key="2">
    <source>
        <dbReference type="PROSITE-ProRule" id="PRU00504"/>
    </source>
</evidence>
<dbReference type="Proteomes" id="UP000649617">
    <property type="component" value="Unassembled WGS sequence"/>
</dbReference>
<dbReference type="SUPFAM" id="SSF52047">
    <property type="entry name" value="RNI-like"/>
    <property type="match status" value="1"/>
</dbReference>
<organism evidence="3 4">
    <name type="scientific">Symbiodinium pilosum</name>
    <name type="common">Dinoflagellate</name>
    <dbReference type="NCBI Taxonomy" id="2952"/>
    <lineage>
        <taxon>Eukaryota</taxon>
        <taxon>Sar</taxon>
        <taxon>Alveolata</taxon>
        <taxon>Dinophyceae</taxon>
        <taxon>Suessiales</taxon>
        <taxon>Symbiodiniaceae</taxon>
        <taxon>Symbiodinium</taxon>
    </lineage>
</organism>
<evidence type="ECO:0000313" key="4">
    <source>
        <dbReference type="Proteomes" id="UP000649617"/>
    </source>
</evidence>
<feature type="repeat" description="NHL" evidence="2">
    <location>
        <begin position="667"/>
        <end position="710"/>
    </location>
</feature>
<feature type="repeat" description="NHL" evidence="2">
    <location>
        <begin position="761"/>
        <end position="799"/>
    </location>
</feature>
<dbReference type="PROSITE" id="PS51125">
    <property type="entry name" value="NHL"/>
    <property type="match status" value="4"/>
</dbReference>
<dbReference type="CDD" id="cd05819">
    <property type="entry name" value="NHL"/>
    <property type="match status" value="1"/>
</dbReference>
<feature type="repeat" description="NHL" evidence="2">
    <location>
        <begin position="618"/>
        <end position="658"/>
    </location>
</feature>
<dbReference type="InterPro" id="IPR001258">
    <property type="entry name" value="NHL_repeat"/>
</dbReference>
<comment type="caution">
    <text evidence="3">The sequence shown here is derived from an EMBL/GenBank/DDBJ whole genome shotgun (WGS) entry which is preliminary data.</text>
</comment>
<reference evidence="3" key="1">
    <citation type="submission" date="2021-02" db="EMBL/GenBank/DDBJ databases">
        <authorList>
            <person name="Dougan E. K."/>
            <person name="Rhodes N."/>
            <person name="Thang M."/>
            <person name="Chan C."/>
        </authorList>
    </citation>
    <scope>NUCLEOTIDE SEQUENCE</scope>
</reference>
<dbReference type="PANTHER" id="PTHR24104">
    <property type="entry name" value="E3 UBIQUITIN-PROTEIN LIGASE NHLRC1-RELATED"/>
    <property type="match status" value="1"/>
</dbReference>
<dbReference type="EMBL" id="CAJNIZ010017224">
    <property type="protein sequence ID" value="CAE7395461.1"/>
    <property type="molecule type" value="Genomic_DNA"/>
</dbReference>
<dbReference type="SUPFAM" id="SSF101898">
    <property type="entry name" value="NHL repeat"/>
    <property type="match status" value="1"/>
</dbReference>
<feature type="repeat" description="NHL" evidence="2">
    <location>
        <begin position="715"/>
        <end position="757"/>
    </location>
</feature>
<sequence>MDAGLGRACEVLSSAGPWSKQELCEVFLALGLAGAGALQRDLLCQMLSAFETEAGHVDCVKLCMSLAEAKGGTSTSNLECCSEWLTKDEAVELNLPGQADDPKDWMHAIFREISAGCSIPLVEERAMLLNQLNVVISCIFQGCDRHGWVDHSGSPLTPPMVNLYHTMDLLVRPATAARVCSFVELVAEAPQPCQWFVSHWWGEPVVDFAACLRQHQHDRNLPRSTAYWVCAYANNQWVVHEEIGADPATSSFQRAMRRAAGTVSILDSGAVCYTRVWCIYETYVSTLKQADGQEGLDGLSYFFDIYTNDPQMTEAVGIAEGFIAADGTGPKQARRKRHRESRFPFELIQRAFDIRVEHADASRESDRRMILNSIAQMDDLAAEPALEHEAYDVLNDILHGRFAAASFVKAASVGVDLMRHAEALSRSRLPQLALHFGGDCQKTLTDANVALLARSLPCESLQDLFLGCQGCRQLSDASAVALGAALGKLTRLRRLELRLSTGPTISDEGLVALAAGLHSGPSMLESLALDISGQKGITEDGCSSLARSLEHLPQLSKVHISLSAGSPGEPHVPDRIGCVHHPCGVAFDRTGRYFFIVDQSNHRVQVWDSSTQEVLGACGSKGLGPSHFDTPCGIVADRENKIVVSDLLNHRLQVLEFNPRTGDLQFLHSVGGEGTGPGQFSFPKGLGLTENGCLLVCDSANHRVQVLDMEDFHVVREFGSFGSGDGQFDSPLAATITCTGDILISDANNRIQVFDAKGSFLRSFGVRGRKDGFFHYPVGIAVNDENALFVCDQGNHRIQAGSHGSSGGSTPAFGFWSVL</sequence>
<evidence type="ECO:0000313" key="3">
    <source>
        <dbReference type="EMBL" id="CAE7395461.1"/>
    </source>
</evidence>
<dbReference type="GO" id="GO:0000209">
    <property type="term" value="P:protein polyubiquitination"/>
    <property type="evidence" value="ECO:0007669"/>
    <property type="project" value="TreeGrafter"/>
</dbReference>
<keyword evidence="4" id="KW-1185">Reference proteome</keyword>
<evidence type="ECO:0000256" key="1">
    <source>
        <dbReference type="ARBA" id="ARBA00022737"/>
    </source>
</evidence>
<accession>A0A812QNG0</accession>